<protein>
    <recommendedName>
        <fullName evidence="4">The GLUG motif-containing protein</fullName>
    </recommendedName>
</protein>
<dbReference type="Proteomes" id="UP000183253">
    <property type="component" value="Unassembled WGS sequence"/>
</dbReference>
<reference evidence="2 3" key="1">
    <citation type="submission" date="2016-10" db="EMBL/GenBank/DDBJ databases">
        <authorList>
            <person name="de Groot N.N."/>
        </authorList>
    </citation>
    <scope>NUCLEOTIDE SEQUENCE [LARGE SCALE GENOMIC DNA]</scope>
    <source>
        <strain evidence="2 3">DSM 25383</strain>
    </source>
</reference>
<gene>
    <name evidence="2" type="ORF">SAMN05444145_102371</name>
</gene>
<dbReference type="AlphaFoldDB" id="A0A1H3ZWX9"/>
<evidence type="ECO:0008006" key="4">
    <source>
        <dbReference type="Google" id="ProtNLM"/>
    </source>
</evidence>
<evidence type="ECO:0000256" key="1">
    <source>
        <dbReference type="SAM" id="SignalP"/>
    </source>
</evidence>
<keyword evidence="1" id="KW-0732">Signal</keyword>
<dbReference type="EMBL" id="FNRI01000002">
    <property type="protein sequence ID" value="SEA28165.1"/>
    <property type="molecule type" value="Genomic_DNA"/>
</dbReference>
<dbReference type="Gene3D" id="2.160.20.110">
    <property type="match status" value="3"/>
</dbReference>
<evidence type="ECO:0000313" key="3">
    <source>
        <dbReference type="Proteomes" id="UP000183253"/>
    </source>
</evidence>
<proteinExistence type="predicted"/>
<feature type="signal peptide" evidence="1">
    <location>
        <begin position="1"/>
        <end position="25"/>
    </location>
</feature>
<accession>A0A1H3ZWX9</accession>
<dbReference type="RefSeq" id="WP_010262915.1">
    <property type="nucleotide sequence ID" value="NZ_CAEG01000012.1"/>
</dbReference>
<dbReference type="STRING" id="1033731.SAMN05444145_102371"/>
<name>A0A1H3ZWX9_9BACT</name>
<organism evidence="2 3">
    <name type="scientific">Alistipes timonensis JC136</name>
    <dbReference type="NCBI Taxonomy" id="1033731"/>
    <lineage>
        <taxon>Bacteria</taxon>
        <taxon>Pseudomonadati</taxon>
        <taxon>Bacteroidota</taxon>
        <taxon>Bacteroidia</taxon>
        <taxon>Bacteroidales</taxon>
        <taxon>Rikenellaceae</taxon>
        <taxon>Alistipes</taxon>
    </lineage>
</organism>
<sequence>MKKLSLTLLAVAVTLAAAAGGISSAADLAAFAEAVNAGGDIAAWQDERGEVHLKADIDMGKVKRFARIANFEGVFDGEGHAILNWKTDGGLFRLVAEGSTVRNLVIAPSCSMKVSDDGDDALYAGFVADVNHGTLERCENYGSIVHRSPRSQHDNYVGGVCGMNKYIVIRCKNGGEITSAGNCPSLAPTAEPRMYLGGVLGGSLGRSLPGAFVAYCENTGRVSYSGAFIVSHIGGIVGYNMRVKTKFCINRGEIVSAARGVEEGSDRYCQEMAGGICGMAKGDVMCCDNFGAVTTRGYAYSLTAGICGSAHESLTVGDCDNFAPVTSTSSYQASVGGIVGLSGRPVVVSHCRNKGAVRFDGVSVDRRSTAGGIVGDIYAKKDAVYAASVRDCRNEGDVSCGLGENTRNSARGIQAAGIVGFVNGNETVSADVRDCVNTGRVRSESGRAAGICGFAGYCDFDGNENLGTVEGGGALLGGIVAAFENGAVRGCTNRGDVLAGAKGQAGGIAATTWNGGNSRIEACRNGGVVKGMFGLAGSILGEGRTATDRIEACGVGGGVGTSAQGRDAAAKASPGNFEQFVTGRNVVKNKAVVDLASCYYWDGNN</sequence>
<keyword evidence="3" id="KW-1185">Reference proteome</keyword>
<feature type="chain" id="PRO_5010161868" description="The GLUG motif-containing protein" evidence="1">
    <location>
        <begin position="26"/>
        <end position="605"/>
    </location>
</feature>
<evidence type="ECO:0000313" key="2">
    <source>
        <dbReference type="EMBL" id="SEA28165.1"/>
    </source>
</evidence>